<name>A0ABY9XZ54_9FLAO</name>
<gene>
    <name evidence="3" type="ORF">RHP49_09125</name>
    <name evidence="2" type="ORF">RHP51_18575</name>
</gene>
<protein>
    <recommendedName>
        <fullName evidence="6">Lipoprotein</fullName>
    </recommendedName>
</protein>
<keyword evidence="5" id="KW-1185">Reference proteome</keyword>
<evidence type="ECO:0000313" key="5">
    <source>
        <dbReference type="Proteomes" id="UP001303407"/>
    </source>
</evidence>
<organism evidence="3 5">
    <name type="scientific">Thalassobellus suaedae</name>
    <dbReference type="NCBI Taxonomy" id="3074124"/>
    <lineage>
        <taxon>Bacteria</taxon>
        <taxon>Pseudomonadati</taxon>
        <taxon>Bacteroidota</taxon>
        <taxon>Flavobacteriia</taxon>
        <taxon>Flavobacteriales</taxon>
        <taxon>Flavobacteriaceae</taxon>
        <taxon>Thalassobellus</taxon>
    </lineage>
</organism>
<reference evidence="4 5" key="1">
    <citation type="submission" date="2023-09" db="EMBL/GenBank/DDBJ databases">
        <title>Thalassobella suaedae gen. nov., sp. nov., a marine bacterium of the family Flavobacteriaceae isolated from a halophyte Suaeda japonica.</title>
        <authorList>
            <person name="Lee S.Y."/>
            <person name="Hwang C.Y."/>
        </authorList>
    </citation>
    <scope>NUCLEOTIDE SEQUENCE [LARGE SCALE GENOMIC DNA]</scope>
    <source>
        <strain evidence="3 5">HL-DH10</strain>
        <strain evidence="2 4">HL-DH14</strain>
    </source>
</reference>
<dbReference type="RefSeq" id="WP_415861060.1">
    <property type="nucleotide sequence ID" value="NZ_CP134536.1"/>
</dbReference>
<feature type="chain" id="PRO_5045034369" description="Lipoprotein" evidence="1">
    <location>
        <begin position="23"/>
        <end position="73"/>
    </location>
</feature>
<evidence type="ECO:0000313" key="3">
    <source>
        <dbReference type="EMBL" id="WNH11086.1"/>
    </source>
</evidence>
<evidence type="ECO:0000256" key="1">
    <source>
        <dbReference type="SAM" id="SignalP"/>
    </source>
</evidence>
<accession>A0ABY9XZ54</accession>
<dbReference type="Proteomes" id="UP001303407">
    <property type="component" value="Chromosome"/>
</dbReference>
<keyword evidence="1" id="KW-0732">Signal</keyword>
<evidence type="ECO:0008006" key="6">
    <source>
        <dbReference type="Google" id="ProtNLM"/>
    </source>
</evidence>
<feature type="signal peptide" evidence="1">
    <location>
        <begin position="1"/>
        <end position="22"/>
    </location>
</feature>
<evidence type="ECO:0000313" key="4">
    <source>
        <dbReference type="Proteomes" id="UP001302806"/>
    </source>
</evidence>
<proteinExistence type="predicted"/>
<sequence length="73" mass="7609">MKKLFLSTALLLVLSLSFTSCRETKKAESVEDVIENVGDAIESAAETTGDAVEAVDSAIDTTGDAINNSSADE</sequence>
<dbReference type="EMBL" id="CP134536">
    <property type="protein sequence ID" value="WNH11086.1"/>
    <property type="molecule type" value="Genomic_DNA"/>
</dbReference>
<evidence type="ECO:0000313" key="2">
    <source>
        <dbReference type="EMBL" id="WNH09012.1"/>
    </source>
</evidence>
<dbReference type="EMBL" id="CP134537">
    <property type="protein sequence ID" value="WNH09012.1"/>
    <property type="molecule type" value="Genomic_DNA"/>
</dbReference>
<dbReference type="PROSITE" id="PS51257">
    <property type="entry name" value="PROKAR_LIPOPROTEIN"/>
    <property type="match status" value="1"/>
</dbReference>
<dbReference type="Proteomes" id="UP001302806">
    <property type="component" value="Chromosome"/>
</dbReference>